<evidence type="ECO:0000256" key="2">
    <source>
        <dbReference type="ARBA" id="ARBA00023015"/>
    </source>
</evidence>
<dbReference type="Pfam" id="PF02365">
    <property type="entry name" value="NAM"/>
    <property type="match status" value="1"/>
</dbReference>
<dbReference type="GO" id="GO:0006355">
    <property type="term" value="P:regulation of DNA-templated transcription"/>
    <property type="evidence" value="ECO:0007669"/>
    <property type="project" value="InterPro"/>
</dbReference>
<dbReference type="PANTHER" id="PTHR31744">
    <property type="entry name" value="PROTEIN CUP-SHAPED COTYLEDON 2-RELATED"/>
    <property type="match status" value="1"/>
</dbReference>
<gene>
    <name evidence="9" type="ORF">SSX86_002788</name>
</gene>
<feature type="region of interest" description="Disordered" evidence="6">
    <location>
        <begin position="402"/>
        <end position="425"/>
    </location>
</feature>
<keyword evidence="10" id="KW-1185">Reference proteome</keyword>
<keyword evidence="7" id="KW-0812">Transmembrane</keyword>
<keyword evidence="7" id="KW-0472">Membrane</keyword>
<dbReference type="Gene3D" id="2.170.150.80">
    <property type="entry name" value="NAC domain"/>
    <property type="match status" value="1"/>
</dbReference>
<evidence type="ECO:0000259" key="8">
    <source>
        <dbReference type="PROSITE" id="PS51005"/>
    </source>
</evidence>
<keyword evidence="7" id="KW-1133">Transmembrane helix</keyword>
<evidence type="ECO:0000256" key="7">
    <source>
        <dbReference type="SAM" id="Phobius"/>
    </source>
</evidence>
<dbReference type="EMBL" id="JBCNJP010000006">
    <property type="protein sequence ID" value="KAK9078731.1"/>
    <property type="molecule type" value="Genomic_DNA"/>
</dbReference>
<feature type="transmembrane region" description="Helical" evidence="7">
    <location>
        <begin position="560"/>
        <end position="578"/>
    </location>
</feature>
<keyword evidence="2" id="KW-0805">Transcription regulation</keyword>
<evidence type="ECO:0000313" key="9">
    <source>
        <dbReference type="EMBL" id="KAK9078731.1"/>
    </source>
</evidence>
<evidence type="ECO:0000256" key="6">
    <source>
        <dbReference type="SAM" id="MobiDB-lite"/>
    </source>
</evidence>
<name>A0AAP0DPD7_9ASTR</name>
<dbReference type="InterPro" id="IPR036093">
    <property type="entry name" value="NAC_dom_sf"/>
</dbReference>
<proteinExistence type="predicted"/>
<protein>
    <recommendedName>
        <fullName evidence="8">NAC domain-containing protein</fullName>
    </recommendedName>
</protein>
<dbReference type="AlphaFoldDB" id="A0AAP0DPD7"/>
<dbReference type="GO" id="GO:0005634">
    <property type="term" value="C:nucleus"/>
    <property type="evidence" value="ECO:0007669"/>
    <property type="project" value="UniProtKB-SubCell"/>
</dbReference>
<dbReference type="PROSITE" id="PS51005">
    <property type="entry name" value="NAC"/>
    <property type="match status" value="1"/>
</dbReference>
<keyword evidence="5" id="KW-0539">Nucleus</keyword>
<dbReference type="Proteomes" id="UP001408789">
    <property type="component" value="Unassembled WGS sequence"/>
</dbReference>
<keyword evidence="3" id="KW-0238">DNA-binding</keyword>
<evidence type="ECO:0000256" key="1">
    <source>
        <dbReference type="ARBA" id="ARBA00004123"/>
    </source>
</evidence>
<dbReference type="PANTHER" id="PTHR31744:SF210">
    <property type="entry name" value="NAC DOMAIN-CONTAINING PROTEIN 86-LIKE"/>
    <property type="match status" value="1"/>
</dbReference>
<comment type="caution">
    <text evidence="9">The sequence shown here is derived from an EMBL/GenBank/DDBJ whole genome shotgun (WGS) entry which is preliminary data.</text>
</comment>
<organism evidence="9 10">
    <name type="scientific">Deinandra increscens subsp. villosa</name>
    <dbReference type="NCBI Taxonomy" id="3103831"/>
    <lineage>
        <taxon>Eukaryota</taxon>
        <taxon>Viridiplantae</taxon>
        <taxon>Streptophyta</taxon>
        <taxon>Embryophyta</taxon>
        <taxon>Tracheophyta</taxon>
        <taxon>Spermatophyta</taxon>
        <taxon>Magnoliopsida</taxon>
        <taxon>eudicotyledons</taxon>
        <taxon>Gunneridae</taxon>
        <taxon>Pentapetalae</taxon>
        <taxon>asterids</taxon>
        <taxon>campanulids</taxon>
        <taxon>Asterales</taxon>
        <taxon>Asteraceae</taxon>
        <taxon>Asteroideae</taxon>
        <taxon>Heliantheae alliance</taxon>
        <taxon>Madieae</taxon>
        <taxon>Madiinae</taxon>
        <taxon>Deinandra</taxon>
    </lineage>
</organism>
<keyword evidence="4" id="KW-0804">Transcription</keyword>
<sequence>MAVVLDSLPAVPATASSLAPGFRFHPTDEELVRYYLRRKICGKSFRFDAISDVEVYKVEPWDLPGLSRLKTRDLEWYFFSVLDKKYGNGSRTNRATDRGYWKTTGKDRSVYHRSQLVGMKKTLVYHIGRAPKGERTNWVMHEYRLIDQELERAGVFQDSFVLCRIFLKSGSGPKNGEKYGAPFVEEEWEDDELTMVPKQDSAEELAVDVDDAYLDVDDLEQILGSDMPEGYPPLQLEYHQGDDGGSGNISTETVDDAQNLLVDEGESRPQADEAGGPKLFDLPVQDGLDPTSVKHEYISETGNTEDFYVDYLLDEPYFDASTSDFQFNGSSFLESDDLKNDVKTEPGLDMFDEYPPFLIPPTDNSEYTFDSFGNDNIFENVNEGTHQLSEVSEEFFEVQNSDFASTSNQENPDLATSNTEGSHEACEASQKLFEGQSNNLVRSLKQEDTDLPTDFAYPFLHRGSCMLRNISAPPAFGSESTAKYLAAASQASTSIRVTTGMIRIRDVSFTGSKLDWSMGKNGHLNIFLSFQLEQEEVNSVNSHETPGLTSRKPDSSIPRSWFYCLFLWILVLSLSFKIRSLVCPRSYMS</sequence>
<evidence type="ECO:0000313" key="10">
    <source>
        <dbReference type="Proteomes" id="UP001408789"/>
    </source>
</evidence>
<reference evidence="9 10" key="1">
    <citation type="submission" date="2024-04" db="EMBL/GenBank/DDBJ databases">
        <title>The reference genome of an endangered Asteraceae, Deinandra increscens subsp. villosa, native to the Central Coast of California.</title>
        <authorList>
            <person name="Guilliams M."/>
            <person name="Hasenstab-Lehman K."/>
            <person name="Meyer R."/>
            <person name="Mcevoy S."/>
        </authorList>
    </citation>
    <scope>NUCLEOTIDE SEQUENCE [LARGE SCALE GENOMIC DNA]</scope>
    <source>
        <tissue evidence="9">Leaf</tissue>
    </source>
</reference>
<dbReference type="SUPFAM" id="SSF101941">
    <property type="entry name" value="NAC domain"/>
    <property type="match status" value="1"/>
</dbReference>
<evidence type="ECO:0000256" key="4">
    <source>
        <dbReference type="ARBA" id="ARBA00023163"/>
    </source>
</evidence>
<feature type="domain" description="NAC" evidence="8">
    <location>
        <begin position="18"/>
        <end position="168"/>
    </location>
</feature>
<dbReference type="FunFam" id="2.170.150.80:FF:000002">
    <property type="entry name" value="Nac domain-containing protein 86"/>
    <property type="match status" value="1"/>
</dbReference>
<evidence type="ECO:0000256" key="5">
    <source>
        <dbReference type="ARBA" id="ARBA00023242"/>
    </source>
</evidence>
<feature type="compositionally biased region" description="Polar residues" evidence="6">
    <location>
        <begin position="402"/>
        <end position="420"/>
    </location>
</feature>
<evidence type="ECO:0000256" key="3">
    <source>
        <dbReference type="ARBA" id="ARBA00023125"/>
    </source>
</evidence>
<accession>A0AAP0DPD7</accession>
<feature type="region of interest" description="Disordered" evidence="6">
    <location>
        <begin position="266"/>
        <end position="286"/>
    </location>
</feature>
<comment type="subcellular location">
    <subcellularLocation>
        <location evidence="1">Nucleus</location>
    </subcellularLocation>
</comment>
<dbReference type="InterPro" id="IPR003441">
    <property type="entry name" value="NAC-dom"/>
</dbReference>
<dbReference type="GO" id="GO:0003677">
    <property type="term" value="F:DNA binding"/>
    <property type="evidence" value="ECO:0007669"/>
    <property type="project" value="UniProtKB-KW"/>
</dbReference>